<feature type="binding site" evidence="4">
    <location>
        <position position="132"/>
    </location>
    <ligand>
        <name>Zn(2+)</name>
        <dbReference type="ChEBI" id="CHEBI:29105"/>
        <label>3</label>
    </ligand>
</feature>
<dbReference type="RefSeq" id="WP_105055797.1">
    <property type="nucleotide sequence ID" value="NZ_CAWNRT010000002.1"/>
</dbReference>
<dbReference type="HAMAP" id="MF_01561">
    <property type="entry name" value="YcdX_phosphat"/>
    <property type="match status" value="1"/>
</dbReference>
<feature type="binding site" evidence="4">
    <location>
        <position position="74"/>
    </location>
    <ligand>
        <name>Zn(2+)</name>
        <dbReference type="ChEBI" id="CHEBI:29105"/>
        <label>3</label>
    </ligand>
</feature>
<dbReference type="GO" id="GO:0016791">
    <property type="term" value="F:phosphatase activity"/>
    <property type="evidence" value="ECO:0007669"/>
    <property type="project" value="UniProtKB-UniRule"/>
</dbReference>
<sequence length="249" mass="27621">MRIQVDTHTHTYASGHAYSTISENAFSASLLGLPMFCTTDHASLMPGAPHYWFFSNQRVLPRFLHGVAIIRGCEVNIRNIEGDIDIPPSVDQNLDWVIASFHEPVFSPTNKLVHTQALIKIIKSGRVDALGHLGNPNFDFDFKKVIQCAADHKVAIEINNTSLKGGSRIGSIDRCYEIAKTAKELGAFITTGSDAHFCEDIGKFEKVEQLIDAVNFPLDKIITHTPKQFLSFLALRGRAPITEFEALTQ</sequence>
<evidence type="ECO:0000313" key="6">
    <source>
        <dbReference type="EMBL" id="PQJ84327.1"/>
    </source>
</evidence>
<feature type="domain" description="Polymerase/histidinol phosphatase N-terminal" evidence="5">
    <location>
        <begin position="5"/>
        <end position="79"/>
    </location>
</feature>
<dbReference type="InterPro" id="IPR050243">
    <property type="entry name" value="PHP_phosphatase"/>
</dbReference>
<dbReference type="InterPro" id="IPR004013">
    <property type="entry name" value="PHP_dom"/>
</dbReference>
<reference evidence="6 7" key="1">
    <citation type="submission" date="2016-12" db="EMBL/GenBank/DDBJ databases">
        <title>Diversity of luminous bacteria.</title>
        <authorList>
            <person name="Yoshizawa S."/>
            <person name="Kogure K."/>
        </authorList>
    </citation>
    <scope>NUCLEOTIDE SEQUENCE [LARGE SCALE GENOMIC DNA]</scope>
    <source>
        <strain evidence="6 7">ATCC 33715</strain>
    </source>
</reference>
<dbReference type="NCBIfam" id="NF006702">
    <property type="entry name" value="PRK09248.1"/>
    <property type="match status" value="1"/>
</dbReference>
<feature type="binding site" evidence="4">
    <location>
        <position position="74"/>
    </location>
    <ligand>
        <name>Zn(2+)</name>
        <dbReference type="ChEBI" id="CHEBI:29105"/>
        <label>1</label>
    </ligand>
</feature>
<feature type="binding site" evidence="4">
    <location>
        <position position="8"/>
    </location>
    <ligand>
        <name>Zn(2+)</name>
        <dbReference type="ChEBI" id="CHEBI:29105"/>
        <label>1</label>
    </ligand>
</feature>
<dbReference type="CDD" id="cd07437">
    <property type="entry name" value="PHP_HisPPase_Ycdx_like"/>
    <property type="match status" value="1"/>
</dbReference>
<dbReference type="EMBL" id="MSCO01000002">
    <property type="protein sequence ID" value="PQJ84327.1"/>
    <property type="molecule type" value="Genomic_DNA"/>
</dbReference>
<dbReference type="AlphaFoldDB" id="A0A2S7X276"/>
<keyword evidence="3 4" id="KW-0862">Zinc</keyword>
<gene>
    <name evidence="6" type="ORF">BTO22_12350</name>
</gene>
<organism evidence="6 7">
    <name type="scientific">Aliivibrio sifiae</name>
    <dbReference type="NCBI Taxonomy" id="566293"/>
    <lineage>
        <taxon>Bacteria</taxon>
        <taxon>Pseudomonadati</taxon>
        <taxon>Pseudomonadota</taxon>
        <taxon>Gammaproteobacteria</taxon>
        <taxon>Vibrionales</taxon>
        <taxon>Vibrionaceae</taxon>
        <taxon>Aliivibrio</taxon>
    </lineage>
</organism>
<comment type="similarity">
    <text evidence="4">Belongs to the PHP family.</text>
</comment>
<feature type="binding site" evidence="4">
    <location>
        <position position="102"/>
    </location>
    <ligand>
        <name>Zn(2+)</name>
        <dbReference type="ChEBI" id="CHEBI:29105"/>
        <label>3</label>
    </ligand>
</feature>
<evidence type="ECO:0000256" key="1">
    <source>
        <dbReference type="ARBA" id="ARBA00022723"/>
    </source>
</evidence>
<dbReference type="InterPro" id="IPR023710">
    <property type="entry name" value="Phosphatase_YcdX_put"/>
</dbReference>
<feature type="binding site" evidence="4">
    <location>
        <position position="194"/>
    </location>
    <ligand>
        <name>Zn(2+)</name>
        <dbReference type="ChEBI" id="CHEBI:29105"/>
        <label>1</label>
    </ligand>
</feature>
<dbReference type="InterPro" id="IPR003141">
    <property type="entry name" value="Pol/His_phosphatase_N"/>
</dbReference>
<dbReference type="GO" id="GO:0071978">
    <property type="term" value="P:bacterial-type flagellum-dependent swarming motility"/>
    <property type="evidence" value="ECO:0007669"/>
    <property type="project" value="TreeGrafter"/>
</dbReference>
<comment type="cofactor">
    <cofactor evidence="4">
        <name>Zn(2+)</name>
        <dbReference type="ChEBI" id="CHEBI:29105"/>
    </cofactor>
    <text evidence="4">Binds 3 Zn(2+) ions per subunit.</text>
</comment>
<dbReference type="Gene3D" id="3.20.20.140">
    <property type="entry name" value="Metal-dependent hydrolases"/>
    <property type="match status" value="1"/>
</dbReference>
<dbReference type="OrthoDB" id="9808747at2"/>
<dbReference type="SUPFAM" id="SSF89550">
    <property type="entry name" value="PHP domain-like"/>
    <property type="match status" value="1"/>
</dbReference>
<dbReference type="PANTHER" id="PTHR36928:SF1">
    <property type="entry name" value="PHOSPHATASE YCDX-RELATED"/>
    <property type="match status" value="1"/>
</dbReference>
<comment type="caution">
    <text evidence="6">The sequence shown here is derived from an EMBL/GenBank/DDBJ whole genome shotgun (WGS) entry which is preliminary data.</text>
</comment>
<accession>A0A2S7X276</accession>
<evidence type="ECO:0000313" key="7">
    <source>
        <dbReference type="Proteomes" id="UP000239263"/>
    </source>
</evidence>
<dbReference type="InterPro" id="IPR016195">
    <property type="entry name" value="Pol/histidinol_Pase-like"/>
</dbReference>
<proteinExistence type="inferred from homology"/>
<dbReference type="Pfam" id="PF02811">
    <property type="entry name" value="PHP"/>
    <property type="match status" value="1"/>
</dbReference>
<dbReference type="GO" id="GO:0005829">
    <property type="term" value="C:cytosol"/>
    <property type="evidence" value="ECO:0007669"/>
    <property type="project" value="TreeGrafter"/>
</dbReference>
<feature type="binding site" evidence="4">
    <location>
        <position position="41"/>
    </location>
    <ligand>
        <name>Zn(2+)</name>
        <dbReference type="ChEBI" id="CHEBI:29105"/>
        <label>2</label>
    </ligand>
</feature>
<protein>
    <submittedName>
        <fullName evidence="6">Phosphatase</fullName>
    </submittedName>
</protein>
<feature type="binding site" evidence="4">
    <location>
        <position position="10"/>
    </location>
    <ligand>
        <name>Zn(2+)</name>
        <dbReference type="ChEBI" id="CHEBI:29105"/>
        <label>1</label>
    </ligand>
</feature>
<dbReference type="SMART" id="SM00481">
    <property type="entry name" value="POLIIIAc"/>
    <property type="match status" value="1"/>
</dbReference>
<evidence type="ECO:0000259" key="5">
    <source>
        <dbReference type="SMART" id="SM00481"/>
    </source>
</evidence>
<evidence type="ECO:0000256" key="4">
    <source>
        <dbReference type="HAMAP-Rule" id="MF_01561"/>
    </source>
</evidence>
<dbReference type="GO" id="GO:0008270">
    <property type="term" value="F:zinc ion binding"/>
    <property type="evidence" value="ECO:0007669"/>
    <property type="project" value="UniProtKB-UniRule"/>
</dbReference>
<dbReference type="Proteomes" id="UP000239263">
    <property type="component" value="Unassembled WGS sequence"/>
</dbReference>
<feature type="binding site" evidence="4">
    <location>
        <position position="16"/>
    </location>
    <ligand>
        <name>Zn(2+)</name>
        <dbReference type="ChEBI" id="CHEBI:29105"/>
        <label>2</label>
    </ligand>
</feature>
<evidence type="ECO:0000256" key="3">
    <source>
        <dbReference type="ARBA" id="ARBA00022833"/>
    </source>
</evidence>
<evidence type="ECO:0000256" key="2">
    <source>
        <dbReference type="ARBA" id="ARBA00022801"/>
    </source>
</evidence>
<feature type="binding site" evidence="4">
    <location>
        <position position="196"/>
    </location>
    <ligand>
        <name>Zn(2+)</name>
        <dbReference type="ChEBI" id="CHEBI:29105"/>
        <label>2</label>
    </ligand>
</feature>
<name>A0A2S7X276_9GAMM</name>
<keyword evidence="2 4" id="KW-0378">Hydrolase</keyword>
<keyword evidence="1 4" id="KW-0479">Metal-binding</keyword>
<dbReference type="PANTHER" id="PTHR36928">
    <property type="entry name" value="PHOSPHATASE YCDX-RELATED"/>
    <property type="match status" value="1"/>
</dbReference>